<evidence type="ECO:0000259" key="2">
    <source>
        <dbReference type="PROSITE" id="PS50404"/>
    </source>
</evidence>
<dbReference type="PANTHER" id="PTHR44051">
    <property type="entry name" value="GLUTATHIONE S-TRANSFERASE-RELATED"/>
    <property type="match status" value="1"/>
</dbReference>
<dbReference type="SFLD" id="SFLDG00358">
    <property type="entry name" value="Main_(cytGST)"/>
    <property type="match status" value="1"/>
</dbReference>
<organism evidence="4 5">
    <name type="scientific">Belnapia arida</name>
    <dbReference type="NCBI Taxonomy" id="2804533"/>
    <lineage>
        <taxon>Bacteria</taxon>
        <taxon>Pseudomonadati</taxon>
        <taxon>Pseudomonadota</taxon>
        <taxon>Alphaproteobacteria</taxon>
        <taxon>Acetobacterales</taxon>
        <taxon>Roseomonadaceae</taxon>
        <taxon>Belnapia</taxon>
    </lineage>
</organism>
<proteinExistence type="inferred from homology"/>
<name>A0ABS1UBU4_9PROT</name>
<evidence type="ECO:0000313" key="5">
    <source>
        <dbReference type="Proteomes" id="UP000660885"/>
    </source>
</evidence>
<evidence type="ECO:0000313" key="4">
    <source>
        <dbReference type="EMBL" id="MBL6082161.1"/>
    </source>
</evidence>
<comment type="similarity">
    <text evidence="1">Belongs to the GST superfamily.</text>
</comment>
<gene>
    <name evidence="4" type="ORF">JMJ56_29730</name>
</gene>
<evidence type="ECO:0000259" key="3">
    <source>
        <dbReference type="PROSITE" id="PS50405"/>
    </source>
</evidence>
<dbReference type="PROSITE" id="PS50405">
    <property type="entry name" value="GST_CTER"/>
    <property type="match status" value="1"/>
</dbReference>
<dbReference type="Pfam" id="PF00043">
    <property type="entry name" value="GST_C"/>
    <property type="match status" value="1"/>
</dbReference>
<sequence>MSIKIYGDPGSGSLRRVTSAAKIMGIPVERMHVDLFKGESHTPEFLEKLNPHGLTPVMVDSDVKLYESSAINLYLAEKVGSDLLGKTPEERREVLQWMFWSGEQWRVFFVFLFDERIGKRFLGQPEDKTIVDFASAKIRVAASVLDAHLADRQFTVGDHLTLADIDIAAPFSQTHRTKAPVDEFPNLVAWQQRILETVPAWAETKREVDHRIDSALGAAGIKL</sequence>
<protein>
    <submittedName>
        <fullName evidence="4">Glutathione S-transferase family protein</fullName>
    </submittedName>
</protein>
<dbReference type="SUPFAM" id="SSF52833">
    <property type="entry name" value="Thioredoxin-like"/>
    <property type="match status" value="1"/>
</dbReference>
<dbReference type="PROSITE" id="PS50404">
    <property type="entry name" value="GST_NTER"/>
    <property type="match status" value="1"/>
</dbReference>
<dbReference type="SUPFAM" id="SSF47616">
    <property type="entry name" value="GST C-terminal domain-like"/>
    <property type="match status" value="1"/>
</dbReference>
<dbReference type="InterPro" id="IPR004045">
    <property type="entry name" value="Glutathione_S-Trfase_N"/>
</dbReference>
<dbReference type="Gene3D" id="1.20.1050.10">
    <property type="match status" value="1"/>
</dbReference>
<dbReference type="RefSeq" id="WP_202835373.1">
    <property type="nucleotide sequence ID" value="NZ_JAETWB010000050.1"/>
</dbReference>
<accession>A0ABS1UBU4</accession>
<dbReference type="InterPro" id="IPR036282">
    <property type="entry name" value="Glutathione-S-Trfase_C_sf"/>
</dbReference>
<dbReference type="SFLD" id="SFLDS00019">
    <property type="entry name" value="Glutathione_Transferase_(cytos"/>
    <property type="match status" value="1"/>
</dbReference>
<dbReference type="Proteomes" id="UP000660885">
    <property type="component" value="Unassembled WGS sequence"/>
</dbReference>
<feature type="domain" description="GST C-terminal" evidence="3">
    <location>
        <begin position="87"/>
        <end position="216"/>
    </location>
</feature>
<dbReference type="InterPro" id="IPR040079">
    <property type="entry name" value="Glutathione_S-Trfase"/>
</dbReference>
<dbReference type="InterPro" id="IPR010987">
    <property type="entry name" value="Glutathione-S-Trfase_C-like"/>
</dbReference>
<dbReference type="PANTHER" id="PTHR44051:SF8">
    <property type="entry name" value="GLUTATHIONE S-TRANSFERASE GSTA"/>
    <property type="match status" value="1"/>
</dbReference>
<dbReference type="Pfam" id="PF02798">
    <property type="entry name" value="GST_N"/>
    <property type="match status" value="1"/>
</dbReference>
<keyword evidence="5" id="KW-1185">Reference proteome</keyword>
<dbReference type="EMBL" id="JAETWB010000050">
    <property type="protein sequence ID" value="MBL6082161.1"/>
    <property type="molecule type" value="Genomic_DNA"/>
</dbReference>
<evidence type="ECO:0000256" key="1">
    <source>
        <dbReference type="RuleBase" id="RU003494"/>
    </source>
</evidence>
<reference evidence="4 5" key="1">
    <citation type="submission" date="2021-01" db="EMBL/GenBank/DDBJ databases">
        <title>Belnapia mucosa sp. nov. and Belnapia arida sp. nov., isolated from the Tabernas Desert (Almeria, Spain).</title>
        <authorList>
            <person name="Molina-Menor E."/>
            <person name="Vidal-Verdu A."/>
            <person name="Calonge A."/>
            <person name="Satari L."/>
            <person name="Pereto J."/>
            <person name="Porcar M."/>
        </authorList>
    </citation>
    <scope>NUCLEOTIDE SEQUENCE [LARGE SCALE GENOMIC DNA]</scope>
    <source>
        <strain evidence="4 5">T18</strain>
    </source>
</reference>
<dbReference type="InterPro" id="IPR036249">
    <property type="entry name" value="Thioredoxin-like_sf"/>
</dbReference>
<feature type="domain" description="GST N-terminal" evidence="2">
    <location>
        <begin position="1"/>
        <end position="83"/>
    </location>
</feature>
<comment type="caution">
    <text evidence="4">The sequence shown here is derived from an EMBL/GenBank/DDBJ whole genome shotgun (WGS) entry which is preliminary data.</text>
</comment>
<dbReference type="InterPro" id="IPR004046">
    <property type="entry name" value="GST_C"/>
</dbReference>
<dbReference type="Gene3D" id="3.40.30.10">
    <property type="entry name" value="Glutaredoxin"/>
    <property type="match status" value="1"/>
</dbReference>